<dbReference type="AlphaFoldDB" id="A0A220MQ68"/>
<dbReference type="PANTHER" id="PTHR34980">
    <property type="entry name" value="INNER MEMBRANE PROTEIN-RELATED-RELATED"/>
    <property type="match status" value="1"/>
</dbReference>
<evidence type="ECO:0000256" key="1">
    <source>
        <dbReference type="SAM" id="Phobius"/>
    </source>
</evidence>
<keyword evidence="1" id="KW-1133">Transmembrane helix</keyword>
<dbReference type="RefSeq" id="WP_088910711.1">
    <property type="nucleotide sequence ID" value="NZ_CP018145.1"/>
</dbReference>
<organism evidence="2 3">
    <name type="scientific">Brevibacillus formosus</name>
    <dbReference type="NCBI Taxonomy" id="54913"/>
    <lineage>
        <taxon>Bacteria</taxon>
        <taxon>Bacillati</taxon>
        <taxon>Bacillota</taxon>
        <taxon>Bacilli</taxon>
        <taxon>Bacillales</taxon>
        <taxon>Paenibacillaceae</taxon>
        <taxon>Brevibacillus</taxon>
    </lineage>
</organism>
<protein>
    <recommendedName>
        <fullName evidence="4">DUF805 domain-containing protein</fullName>
    </recommendedName>
</protein>
<reference evidence="2 3" key="1">
    <citation type="submission" date="2016-11" db="EMBL/GenBank/DDBJ databases">
        <authorList>
            <person name="Jaros S."/>
            <person name="Januszkiewicz K."/>
            <person name="Wedrychowicz H."/>
        </authorList>
    </citation>
    <scope>NUCLEOTIDE SEQUENCE [LARGE SCALE GENOMIC DNA]</scope>
    <source>
        <strain evidence="2 3">NF2</strain>
    </source>
</reference>
<dbReference type="EMBL" id="CP018145">
    <property type="protein sequence ID" value="ASJ57256.1"/>
    <property type="molecule type" value="Genomic_DNA"/>
</dbReference>
<dbReference type="Proteomes" id="UP000197781">
    <property type="component" value="Chromosome"/>
</dbReference>
<dbReference type="GO" id="GO:0005886">
    <property type="term" value="C:plasma membrane"/>
    <property type="evidence" value="ECO:0007669"/>
    <property type="project" value="TreeGrafter"/>
</dbReference>
<evidence type="ECO:0000313" key="3">
    <source>
        <dbReference type="Proteomes" id="UP000197781"/>
    </source>
</evidence>
<feature type="transmembrane region" description="Helical" evidence="1">
    <location>
        <begin position="23"/>
        <end position="40"/>
    </location>
</feature>
<accession>A0A220MQ68</accession>
<feature type="transmembrane region" description="Helical" evidence="1">
    <location>
        <begin position="46"/>
        <end position="66"/>
    </location>
</feature>
<gene>
    <name evidence="2" type="ORF">BP422_29360</name>
</gene>
<name>A0A220MQ68_9BACL</name>
<evidence type="ECO:0000313" key="2">
    <source>
        <dbReference type="EMBL" id="ASJ57256.1"/>
    </source>
</evidence>
<feature type="transmembrane region" description="Helical" evidence="1">
    <location>
        <begin position="78"/>
        <end position="97"/>
    </location>
</feature>
<evidence type="ECO:0008006" key="4">
    <source>
        <dbReference type="Google" id="ProtNLM"/>
    </source>
</evidence>
<dbReference type="KEGG" id="bfm:BP422_29360"/>
<dbReference type="Pfam" id="PF05656">
    <property type="entry name" value="DUF805"/>
    <property type="match status" value="1"/>
</dbReference>
<sequence>MHWYTSVLKKYVAFTGRARRQEYWMFTLFNIIVSLVIGLVDSLIGTASVLGIIYSLAVLLPSLSVTARRLHDTGRSGWWILLSFIPFIGAIILIVFLCQDSQGDNQYGPNPKTSQSF</sequence>
<dbReference type="InterPro" id="IPR008523">
    <property type="entry name" value="DUF805"/>
</dbReference>
<keyword evidence="1" id="KW-0472">Membrane</keyword>
<dbReference type="PANTHER" id="PTHR34980:SF2">
    <property type="entry name" value="INNER MEMBRANE PROTEIN YHAH-RELATED"/>
    <property type="match status" value="1"/>
</dbReference>
<proteinExistence type="predicted"/>
<keyword evidence="1" id="KW-0812">Transmembrane</keyword>